<dbReference type="AlphaFoldDB" id="A0AAV4I823"/>
<accession>A0AAV4I823</accession>
<evidence type="ECO:0000313" key="2">
    <source>
        <dbReference type="Proteomes" id="UP000762676"/>
    </source>
</evidence>
<organism evidence="1 2">
    <name type="scientific">Elysia marginata</name>
    <dbReference type="NCBI Taxonomy" id="1093978"/>
    <lineage>
        <taxon>Eukaryota</taxon>
        <taxon>Metazoa</taxon>
        <taxon>Spiralia</taxon>
        <taxon>Lophotrochozoa</taxon>
        <taxon>Mollusca</taxon>
        <taxon>Gastropoda</taxon>
        <taxon>Heterobranchia</taxon>
        <taxon>Euthyneura</taxon>
        <taxon>Panpulmonata</taxon>
        <taxon>Sacoglossa</taxon>
        <taxon>Placobranchoidea</taxon>
        <taxon>Plakobranchidae</taxon>
        <taxon>Elysia</taxon>
    </lineage>
</organism>
<dbReference type="EMBL" id="BMAT01006116">
    <property type="protein sequence ID" value="GFS06569.1"/>
    <property type="molecule type" value="Genomic_DNA"/>
</dbReference>
<keyword evidence="2" id="KW-1185">Reference proteome</keyword>
<protein>
    <recommendedName>
        <fullName evidence="3">Secreted protein</fullName>
    </recommendedName>
</protein>
<gene>
    <name evidence="1" type="ORF">ElyMa_002968100</name>
</gene>
<evidence type="ECO:0000313" key="1">
    <source>
        <dbReference type="EMBL" id="GFS06569.1"/>
    </source>
</evidence>
<comment type="caution">
    <text evidence="1">The sequence shown here is derived from an EMBL/GenBank/DDBJ whole genome shotgun (WGS) entry which is preliminary data.</text>
</comment>
<name>A0AAV4I823_9GAST</name>
<proteinExistence type="predicted"/>
<reference evidence="1 2" key="1">
    <citation type="journal article" date="2021" name="Elife">
        <title>Chloroplast acquisition without the gene transfer in kleptoplastic sea slugs, Plakobranchus ocellatus.</title>
        <authorList>
            <person name="Maeda T."/>
            <person name="Takahashi S."/>
            <person name="Yoshida T."/>
            <person name="Shimamura S."/>
            <person name="Takaki Y."/>
            <person name="Nagai Y."/>
            <person name="Toyoda A."/>
            <person name="Suzuki Y."/>
            <person name="Arimoto A."/>
            <person name="Ishii H."/>
            <person name="Satoh N."/>
            <person name="Nishiyama T."/>
            <person name="Hasebe M."/>
            <person name="Maruyama T."/>
            <person name="Minagawa J."/>
            <person name="Obokata J."/>
            <person name="Shigenobu S."/>
        </authorList>
    </citation>
    <scope>NUCLEOTIDE SEQUENCE [LARGE SCALE GENOMIC DNA]</scope>
</reference>
<sequence>MFAMSHLPWSLLLTIKGGASKERKRDREAENASCLSLLCAVCNYRCFVLYVIIVHACGSSTRCRMLAKKNLIPFCRLSDRPGGGHMKDDTTIRFELSTGIGVPPWGVHAIGVPPQGVIPSVYRHGVPHHRYTVTGCRRPLPRNGRGWRSVLGVKLFNS</sequence>
<evidence type="ECO:0008006" key="3">
    <source>
        <dbReference type="Google" id="ProtNLM"/>
    </source>
</evidence>
<dbReference type="Proteomes" id="UP000762676">
    <property type="component" value="Unassembled WGS sequence"/>
</dbReference>